<dbReference type="GO" id="GO:0043138">
    <property type="term" value="F:3'-5' DNA helicase activity"/>
    <property type="evidence" value="ECO:0007669"/>
    <property type="project" value="UniProtKB-EC"/>
</dbReference>
<dbReference type="PANTHER" id="PTHR11070:SF2">
    <property type="entry name" value="ATP-DEPENDENT DNA HELICASE SRS2"/>
    <property type="match status" value="1"/>
</dbReference>
<dbReference type="RefSeq" id="WP_163178273.1">
    <property type="nucleotide sequence ID" value="NZ_JAAIWM010000001.1"/>
</dbReference>
<dbReference type="Pfam" id="PF13361">
    <property type="entry name" value="UvrD_C"/>
    <property type="match status" value="2"/>
</dbReference>
<evidence type="ECO:0000259" key="12">
    <source>
        <dbReference type="PROSITE" id="PS51198"/>
    </source>
</evidence>
<dbReference type="Proteomes" id="UP000481043">
    <property type="component" value="Unassembled WGS sequence"/>
</dbReference>
<organism evidence="13 14">
    <name type="scientific">Bacillus mesophilus</name>
    <dbReference type="NCBI Taxonomy" id="1808955"/>
    <lineage>
        <taxon>Bacteria</taxon>
        <taxon>Bacillati</taxon>
        <taxon>Bacillota</taxon>
        <taxon>Bacilli</taxon>
        <taxon>Bacillales</taxon>
        <taxon>Bacillaceae</taxon>
        <taxon>Bacillus</taxon>
    </lineage>
</organism>
<dbReference type="PANTHER" id="PTHR11070">
    <property type="entry name" value="UVRD / RECB / PCRA DNA HELICASE FAMILY MEMBER"/>
    <property type="match status" value="1"/>
</dbReference>
<dbReference type="EMBL" id="JAAIWM010000001">
    <property type="protein sequence ID" value="NEY71099.1"/>
    <property type="molecule type" value="Genomic_DNA"/>
</dbReference>
<dbReference type="InterPro" id="IPR014017">
    <property type="entry name" value="DNA_helicase_UvrD-like_C"/>
</dbReference>
<evidence type="ECO:0000256" key="1">
    <source>
        <dbReference type="ARBA" id="ARBA00009922"/>
    </source>
</evidence>
<evidence type="ECO:0000256" key="4">
    <source>
        <dbReference type="ARBA" id="ARBA00022806"/>
    </source>
</evidence>
<keyword evidence="7" id="KW-0413">Isomerase</keyword>
<dbReference type="Gene3D" id="3.40.50.300">
    <property type="entry name" value="P-loop containing nucleotide triphosphate hydrolases"/>
    <property type="match status" value="2"/>
</dbReference>
<keyword evidence="3 11" id="KW-0378">Hydrolase</keyword>
<evidence type="ECO:0000256" key="11">
    <source>
        <dbReference type="PROSITE-ProRule" id="PRU00560"/>
    </source>
</evidence>
<dbReference type="Pfam" id="PF00580">
    <property type="entry name" value="UvrD-helicase"/>
    <property type="match status" value="1"/>
</dbReference>
<proteinExistence type="inferred from homology"/>
<evidence type="ECO:0000256" key="2">
    <source>
        <dbReference type="ARBA" id="ARBA00022741"/>
    </source>
</evidence>
<evidence type="ECO:0000256" key="3">
    <source>
        <dbReference type="ARBA" id="ARBA00022801"/>
    </source>
</evidence>
<dbReference type="SUPFAM" id="SSF52540">
    <property type="entry name" value="P-loop containing nucleoside triphosphate hydrolases"/>
    <property type="match status" value="1"/>
</dbReference>
<evidence type="ECO:0000256" key="7">
    <source>
        <dbReference type="ARBA" id="ARBA00023235"/>
    </source>
</evidence>
<dbReference type="InterPro" id="IPR013986">
    <property type="entry name" value="DExx_box_DNA_helicase_dom_sf"/>
</dbReference>
<gene>
    <name evidence="13" type="ORF">G4D63_05010</name>
</gene>
<keyword evidence="4 11" id="KW-0347">Helicase</keyword>
<keyword evidence="14" id="KW-1185">Reference proteome</keyword>
<evidence type="ECO:0000256" key="8">
    <source>
        <dbReference type="ARBA" id="ARBA00034617"/>
    </source>
</evidence>
<feature type="binding site" evidence="11">
    <location>
        <begin position="28"/>
        <end position="35"/>
    </location>
    <ligand>
        <name>ATP</name>
        <dbReference type="ChEBI" id="CHEBI:30616"/>
    </ligand>
</feature>
<sequence length="463" mass="53218">MCASFNHKLTKQQQEIVDFTGNEVLIRGIAGSGKTLVLLKKAKETAEKYPKDKIAIFTYSSTLTNAAKLLMREFNLTNIDIRTFHSWAMSSYYKVMNKSYKMLDTRYKDSFKNALQKVSATSKHRLVNSKEYSEFLKDEISWMKGKGIDSLEEYLEANRRGRGSEVRVTKDDRKIIFKVYQAYQNDKGNFLDFDDFGLIFSKNLSEISNDVKFDHIFIDEAQDLQQAQLLVLRAAARKSFIVAADKGQKIYKTSFAWRDIGLNITGGRTKILKDSFRSTKQIIQLAASLQQHDSIIKDDEYVPPVLPSREGPKPVLIHCSTKESQDKEVAKAIKQIQAETPKATIAILTRDWRSAFRIKHSLDALRLQSQFIKKEEGNPHEPGIKLSTYHSSKGLEFDYVMVMDLVDPNLADDVDEEQYWELERRLLYVSITRACTYLQLYSHGNASRLLKELDDSFYDKVSV</sequence>
<name>A0A6M0Q5R9_9BACI</name>
<comment type="similarity">
    <text evidence="1">Belongs to the helicase family. UvrD subfamily.</text>
</comment>
<dbReference type="GO" id="GO:0005524">
    <property type="term" value="F:ATP binding"/>
    <property type="evidence" value="ECO:0007669"/>
    <property type="project" value="UniProtKB-UniRule"/>
</dbReference>
<evidence type="ECO:0000256" key="10">
    <source>
        <dbReference type="ARBA" id="ARBA00048988"/>
    </source>
</evidence>
<keyword evidence="5 11" id="KW-0067">ATP-binding</keyword>
<dbReference type="InterPro" id="IPR027417">
    <property type="entry name" value="P-loop_NTPase"/>
</dbReference>
<feature type="domain" description="UvrD-like helicase ATP-binding" evidence="12">
    <location>
        <begin position="7"/>
        <end position="355"/>
    </location>
</feature>
<dbReference type="EC" id="5.6.2.4" evidence="9"/>
<reference evidence="13 14" key="1">
    <citation type="submission" date="2020-02" db="EMBL/GenBank/DDBJ databases">
        <title>Bacillus aquiflavi sp. nov., isolated from yellow water of strong flavor Chinese baijiu in Yibin region of China.</title>
        <authorList>
            <person name="Xie J."/>
        </authorList>
    </citation>
    <scope>NUCLEOTIDE SEQUENCE [LARGE SCALE GENOMIC DNA]</scope>
    <source>
        <strain evidence="13 14">SA4</strain>
    </source>
</reference>
<dbReference type="Gene3D" id="1.10.10.160">
    <property type="match status" value="1"/>
</dbReference>
<protein>
    <recommendedName>
        <fullName evidence="9">DNA 3'-5' helicase</fullName>
        <ecNumber evidence="9">5.6.2.4</ecNumber>
    </recommendedName>
</protein>
<comment type="catalytic activity">
    <reaction evidence="8">
        <text>Couples ATP hydrolysis with the unwinding of duplex DNA by translocating in the 3'-5' direction.</text>
        <dbReference type="EC" id="5.6.2.4"/>
    </reaction>
</comment>
<accession>A0A6M0Q5R9</accession>
<evidence type="ECO:0000256" key="5">
    <source>
        <dbReference type="ARBA" id="ARBA00022840"/>
    </source>
</evidence>
<comment type="catalytic activity">
    <reaction evidence="10">
        <text>ATP + H2O = ADP + phosphate + H(+)</text>
        <dbReference type="Rhea" id="RHEA:13065"/>
        <dbReference type="ChEBI" id="CHEBI:15377"/>
        <dbReference type="ChEBI" id="CHEBI:15378"/>
        <dbReference type="ChEBI" id="CHEBI:30616"/>
        <dbReference type="ChEBI" id="CHEBI:43474"/>
        <dbReference type="ChEBI" id="CHEBI:456216"/>
        <dbReference type="EC" id="5.6.2.4"/>
    </reaction>
</comment>
<evidence type="ECO:0000313" key="13">
    <source>
        <dbReference type="EMBL" id="NEY71099.1"/>
    </source>
</evidence>
<dbReference type="GO" id="GO:0003677">
    <property type="term" value="F:DNA binding"/>
    <property type="evidence" value="ECO:0007669"/>
    <property type="project" value="UniProtKB-KW"/>
</dbReference>
<keyword evidence="2 11" id="KW-0547">Nucleotide-binding</keyword>
<dbReference type="InterPro" id="IPR000212">
    <property type="entry name" value="DNA_helicase_UvrD/REP"/>
</dbReference>
<dbReference type="AlphaFoldDB" id="A0A6M0Q5R9"/>
<dbReference type="InterPro" id="IPR014016">
    <property type="entry name" value="UvrD-like_ATP-bd"/>
</dbReference>
<keyword evidence="6" id="KW-0238">DNA-binding</keyword>
<dbReference type="GO" id="GO:0016787">
    <property type="term" value="F:hydrolase activity"/>
    <property type="evidence" value="ECO:0007669"/>
    <property type="project" value="UniProtKB-UniRule"/>
</dbReference>
<evidence type="ECO:0000313" key="14">
    <source>
        <dbReference type="Proteomes" id="UP000481043"/>
    </source>
</evidence>
<dbReference type="GO" id="GO:0000725">
    <property type="term" value="P:recombinational repair"/>
    <property type="evidence" value="ECO:0007669"/>
    <property type="project" value="TreeGrafter"/>
</dbReference>
<evidence type="ECO:0000256" key="6">
    <source>
        <dbReference type="ARBA" id="ARBA00023125"/>
    </source>
</evidence>
<comment type="caution">
    <text evidence="13">The sequence shown here is derived from an EMBL/GenBank/DDBJ whole genome shotgun (WGS) entry which is preliminary data.</text>
</comment>
<dbReference type="PROSITE" id="PS51198">
    <property type="entry name" value="UVRD_HELICASE_ATP_BIND"/>
    <property type="match status" value="1"/>
</dbReference>
<evidence type="ECO:0000256" key="9">
    <source>
        <dbReference type="ARBA" id="ARBA00034808"/>
    </source>
</evidence>